<proteinExistence type="predicted"/>
<evidence type="ECO:0000313" key="2">
    <source>
        <dbReference type="EMBL" id="ONK76336.1"/>
    </source>
</evidence>
<evidence type="ECO:0000313" key="3">
    <source>
        <dbReference type="Proteomes" id="UP000243459"/>
    </source>
</evidence>
<feature type="region of interest" description="Disordered" evidence="1">
    <location>
        <begin position="199"/>
        <end position="225"/>
    </location>
</feature>
<name>A0A5P1FD53_ASPOF</name>
<dbReference type="EMBL" id="CM007383">
    <property type="protein sequence ID" value="ONK76336.1"/>
    <property type="molecule type" value="Genomic_DNA"/>
</dbReference>
<keyword evidence="3" id="KW-1185">Reference proteome</keyword>
<dbReference type="AlphaFoldDB" id="A0A5P1FD53"/>
<reference evidence="3" key="1">
    <citation type="journal article" date="2017" name="Nat. Commun.">
        <title>The asparagus genome sheds light on the origin and evolution of a young Y chromosome.</title>
        <authorList>
            <person name="Harkess A."/>
            <person name="Zhou J."/>
            <person name="Xu C."/>
            <person name="Bowers J.E."/>
            <person name="Van der Hulst R."/>
            <person name="Ayyampalayam S."/>
            <person name="Mercati F."/>
            <person name="Riccardi P."/>
            <person name="McKain M.R."/>
            <person name="Kakrana A."/>
            <person name="Tang H."/>
            <person name="Ray J."/>
            <person name="Groenendijk J."/>
            <person name="Arikit S."/>
            <person name="Mathioni S.M."/>
            <person name="Nakano M."/>
            <person name="Shan H."/>
            <person name="Telgmann-Rauber A."/>
            <person name="Kanno A."/>
            <person name="Yue Z."/>
            <person name="Chen H."/>
            <person name="Li W."/>
            <person name="Chen Y."/>
            <person name="Xu X."/>
            <person name="Zhang Y."/>
            <person name="Luo S."/>
            <person name="Chen H."/>
            <person name="Gao J."/>
            <person name="Mao Z."/>
            <person name="Pires J.C."/>
            <person name="Luo M."/>
            <person name="Kudrna D."/>
            <person name="Wing R.A."/>
            <person name="Meyers B.C."/>
            <person name="Yi K."/>
            <person name="Kong H."/>
            <person name="Lavrijsen P."/>
            <person name="Sunseri F."/>
            <person name="Falavigna A."/>
            <person name="Ye Y."/>
            <person name="Leebens-Mack J.H."/>
            <person name="Chen G."/>
        </authorList>
    </citation>
    <scope>NUCLEOTIDE SEQUENCE [LARGE SCALE GENOMIC DNA]</scope>
    <source>
        <strain evidence="3">cv. DH0086</strain>
    </source>
</reference>
<accession>A0A5P1FD53</accession>
<sequence length="225" mass="24515">MDPYKKLRISLNPDGSLSCSLYMTLDLSPPSLVGPRSTAVLCQGRPPTRRHTRNLPPASSSHHPTATFLNTIPCIPLLPSAASFVLLLHAPSAVLLTLLLLYLPPPSAAHNFSPSTTGLAPASTASPRLRHARDALLWLRDSRRSPPPVAQESTPISRQLLVPEWAGTYRAETSRFWREEEDGVEVRLKEDDQGRCRGEICSGSHGTLPEGRRTGSMSTLNVGDE</sequence>
<gene>
    <name evidence="2" type="ORF">A4U43_C03F26530</name>
</gene>
<protein>
    <submittedName>
        <fullName evidence="2">Uncharacterized protein</fullName>
    </submittedName>
</protein>
<evidence type="ECO:0000256" key="1">
    <source>
        <dbReference type="SAM" id="MobiDB-lite"/>
    </source>
</evidence>
<feature type="region of interest" description="Disordered" evidence="1">
    <location>
        <begin position="41"/>
        <end position="62"/>
    </location>
</feature>
<dbReference type="Proteomes" id="UP000243459">
    <property type="component" value="Chromosome 3"/>
</dbReference>
<feature type="compositionally biased region" description="Polar residues" evidence="1">
    <location>
        <begin position="215"/>
        <end position="225"/>
    </location>
</feature>
<organism evidence="2 3">
    <name type="scientific">Asparagus officinalis</name>
    <name type="common">Garden asparagus</name>
    <dbReference type="NCBI Taxonomy" id="4686"/>
    <lineage>
        <taxon>Eukaryota</taxon>
        <taxon>Viridiplantae</taxon>
        <taxon>Streptophyta</taxon>
        <taxon>Embryophyta</taxon>
        <taxon>Tracheophyta</taxon>
        <taxon>Spermatophyta</taxon>
        <taxon>Magnoliopsida</taxon>
        <taxon>Liliopsida</taxon>
        <taxon>Asparagales</taxon>
        <taxon>Asparagaceae</taxon>
        <taxon>Asparagoideae</taxon>
        <taxon>Asparagus</taxon>
    </lineage>
</organism>
<dbReference type="Gramene" id="ONK76336">
    <property type="protein sequence ID" value="ONK76336"/>
    <property type="gene ID" value="A4U43_C03F26530"/>
</dbReference>